<feature type="transmembrane region" description="Helical" evidence="9">
    <location>
        <begin position="144"/>
        <end position="166"/>
    </location>
</feature>
<dbReference type="STRING" id="1209989.TepRe1_1695"/>
<dbReference type="AlphaFoldDB" id="F4LWV9"/>
<feature type="transmembrane region" description="Helical" evidence="9">
    <location>
        <begin position="532"/>
        <end position="551"/>
    </location>
</feature>
<keyword evidence="5" id="KW-0598">Phosphotransferase system</keyword>
<dbReference type="PROSITE" id="PS51108">
    <property type="entry name" value="PTS_EIID"/>
    <property type="match status" value="1"/>
</dbReference>
<reference evidence="11" key="1">
    <citation type="journal article" date="2013" name="Genome Announc.">
        <title>First genome sequence of a syntrophic acetate-oxidizing bacterium, Tepidanaerobacter acetatoxydans strain Re1.</title>
        <authorList>
            <person name="Manzoor S."/>
            <person name="Bongcam-Rudloff E."/>
            <person name="Schnurer A."/>
            <person name="Muller B."/>
        </authorList>
    </citation>
    <scope>NUCLEOTIDE SEQUENCE [LARGE SCALE GENOMIC DNA]</scope>
    <source>
        <strain evidence="11">Re1</strain>
    </source>
</reference>
<evidence type="ECO:0000256" key="3">
    <source>
        <dbReference type="ARBA" id="ARBA00022475"/>
    </source>
</evidence>
<accession>L0S0F9</accession>
<dbReference type="eggNOG" id="COG3716">
    <property type="taxonomic scope" value="Bacteria"/>
</dbReference>
<feature type="transmembrane region" description="Helical" evidence="9">
    <location>
        <begin position="504"/>
        <end position="525"/>
    </location>
</feature>
<dbReference type="InterPro" id="IPR050303">
    <property type="entry name" value="GatZ_KbaZ_carbometab"/>
</dbReference>
<evidence type="ECO:0000313" key="10">
    <source>
        <dbReference type="EMBL" id="CCP26626.1"/>
    </source>
</evidence>
<dbReference type="RefSeq" id="WP_013778753.1">
    <property type="nucleotide sequence ID" value="NC_015519.1"/>
</dbReference>
<protein>
    <submittedName>
        <fullName evidence="10">PTS system mannose/fructose/sorbose family IID component</fullName>
    </submittedName>
</protein>
<feature type="transmembrane region" description="Helical" evidence="9">
    <location>
        <begin position="6"/>
        <end position="24"/>
    </location>
</feature>
<evidence type="ECO:0000256" key="5">
    <source>
        <dbReference type="ARBA" id="ARBA00022683"/>
    </source>
</evidence>
<feature type="transmembrane region" description="Helical" evidence="9">
    <location>
        <begin position="426"/>
        <end position="442"/>
    </location>
</feature>
<keyword evidence="6 9" id="KW-0812">Transmembrane</keyword>
<feature type="transmembrane region" description="Helical" evidence="9">
    <location>
        <begin position="44"/>
        <end position="67"/>
    </location>
</feature>
<name>F4LWV9_TEPAE</name>
<keyword evidence="8 9" id="KW-0472">Membrane</keyword>
<dbReference type="EMBL" id="HF563609">
    <property type="protein sequence ID" value="CCP26626.1"/>
    <property type="molecule type" value="Genomic_DNA"/>
</dbReference>
<dbReference type="Pfam" id="PF03613">
    <property type="entry name" value="EIID-AGA"/>
    <property type="match status" value="1"/>
</dbReference>
<feature type="transmembrane region" description="Helical" evidence="9">
    <location>
        <begin position="463"/>
        <end position="484"/>
    </location>
</feature>
<evidence type="ECO:0000256" key="9">
    <source>
        <dbReference type="SAM" id="Phobius"/>
    </source>
</evidence>
<dbReference type="PANTHER" id="PTHR32502">
    <property type="entry name" value="N-ACETYLGALACTOSAMINE PERMEASE II COMPONENT-RELATED"/>
    <property type="match status" value="1"/>
</dbReference>
<dbReference type="KEGG" id="tep:TepRe1_1695"/>
<comment type="subcellular location">
    <subcellularLocation>
        <location evidence="1">Cell membrane</location>
        <topology evidence="1">Multi-pass membrane protein</topology>
    </subcellularLocation>
</comment>
<dbReference type="PANTHER" id="PTHR32502:SF5">
    <property type="entry name" value="N-ACETYLGALACTOSAMINE PERMEASE IID COMPONENT-RELATED"/>
    <property type="match status" value="1"/>
</dbReference>
<evidence type="ECO:0000256" key="7">
    <source>
        <dbReference type="ARBA" id="ARBA00022989"/>
    </source>
</evidence>
<evidence type="ECO:0000256" key="4">
    <source>
        <dbReference type="ARBA" id="ARBA00022597"/>
    </source>
</evidence>
<keyword evidence="4" id="KW-0762">Sugar transport</keyword>
<dbReference type="GO" id="GO:0005886">
    <property type="term" value="C:plasma membrane"/>
    <property type="evidence" value="ECO:0007669"/>
    <property type="project" value="UniProtKB-SubCell"/>
</dbReference>
<dbReference type="GO" id="GO:0009401">
    <property type="term" value="P:phosphoenolpyruvate-dependent sugar phosphotransferase system"/>
    <property type="evidence" value="ECO:0007669"/>
    <property type="project" value="UniProtKB-KW"/>
</dbReference>
<evidence type="ECO:0000256" key="1">
    <source>
        <dbReference type="ARBA" id="ARBA00004651"/>
    </source>
</evidence>
<dbReference type="eggNOG" id="COG3715">
    <property type="taxonomic scope" value="Bacteria"/>
</dbReference>
<dbReference type="HOGENOM" id="CLU_036800_0_0_9"/>
<gene>
    <name evidence="10" type="ordered locus">TEPIRE1_1828</name>
</gene>
<keyword evidence="3" id="KW-1003">Cell membrane</keyword>
<dbReference type="PROSITE" id="PS51106">
    <property type="entry name" value="PTS_EIIC_TYPE_4"/>
    <property type="match status" value="1"/>
</dbReference>
<feature type="transmembrane region" description="Helical" evidence="9">
    <location>
        <begin position="186"/>
        <end position="206"/>
    </location>
</feature>
<dbReference type="PATRIC" id="fig|1209989.3.peg.2106"/>
<dbReference type="OrthoDB" id="9815089at2"/>
<sequence>MQAQAVTLTIMQSALISLWISIVMTRSTGYSSTAFRYSPLMTGLIVGIVLGDVPNAMMVTAAIQLIYMGVISPGGSTPSEPAVAAAVAVPVAILSGLKPTEAVTVAIPVGLLGSYLYQLRFFLNTVVVTPLVDKYVKQADERGITFASIFLPIILGFAIFFPAMFITLYKGVPLITEVVKLMSGRTIHALEVIGGALPAVGIAVTLKMIGKKSLMPFFLLAYFLVIILQSLEINIITFAILGAIISYLYVLVIMEKEGEISGELEENDIAKDANSAGEGQFTDRDLRKIWLRWRYANEIPHTFDRMIAFSFLWSLIPGLKKLYKSKEDLSEAYERHSQFFNTECIGGAPIVGMTLSLEEQRARALSEGRKDEAVSEEVINSTKVSLMGPFAALGDSIEEGTIQYILIALFLPLASAGNFLGGILPWLIWIIGNYFYGFYFLKMGYKLGIHAATTILGGKSMRYILTGLSILGLFMMGVLTASYVDVTTPLSWTISGKTFELQGILDSIFPGLLPLATVIIIYLYFDRKELNVLKVLISLVIILAILGLLNIL</sequence>
<evidence type="ECO:0000313" key="11">
    <source>
        <dbReference type="Proteomes" id="UP000010802"/>
    </source>
</evidence>
<dbReference type="KEGG" id="tae:TepiRe1_1828"/>
<keyword evidence="7 9" id="KW-1133">Transmembrane helix</keyword>
<proteinExistence type="predicted"/>
<keyword evidence="11" id="KW-1185">Reference proteome</keyword>
<keyword evidence="2" id="KW-0813">Transport</keyword>
<dbReference type="Proteomes" id="UP000010802">
    <property type="component" value="Chromosome"/>
</dbReference>
<accession>F4LWV9</accession>
<evidence type="ECO:0000256" key="6">
    <source>
        <dbReference type="ARBA" id="ARBA00022692"/>
    </source>
</evidence>
<dbReference type="InterPro" id="IPR004704">
    <property type="entry name" value="PTS_IID_man"/>
</dbReference>
<dbReference type="InterPro" id="IPR004700">
    <property type="entry name" value="PTS_IIC_man"/>
</dbReference>
<organism evidence="10 11">
    <name type="scientific">Tepidanaerobacter acetatoxydans (strain DSM 21804 / JCM 16047 / Re1)</name>
    <dbReference type="NCBI Taxonomy" id="1209989"/>
    <lineage>
        <taxon>Bacteria</taxon>
        <taxon>Bacillati</taxon>
        <taxon>Bacillota</taxon>
        <taxon>Clostridia</taxon>
        <taxon>Thermosediminibacterales</taxon>
        <taxon>Tepidanaerobacteraceae</taxon>
        <taxon>Tepidanaerobacter</taxon>
    </lineage>
</organism>
<evidence type="ECO:0000256" key="2">
    <source>
        <dbReference type="ARBA" id="ARBA00022448"/>
    </source>
</evidence>
<evidence type="ECO:0000256" key="8">
    <source>
        <dbReference type="ARBA" id="ARBA00023136"/>
    </source>
</evidence>
<dbReference type="Pfam" id="PF03609">
    <property type="entry name" value="EII-Sor"/>
    <property type="match status" value="1"/>
</dbReference>